<dbReference type="InterPro" id="IPR050330">
    <property type="entry name" value="Bact_OuterMem_StrucFunc"/>
</dbReference>
<gene>
    <name evidence="5" type="ORF">FRY97_18910</name>
</gene>
<evidence type="ECO:0000313" key="5">
    <source>
        <dbReference type="EMBL" id="TXB61487.1"/>
    </source>
</evidence>
<dbReference type="Pfam" id="PF13573">
    <property type="entry name" value="SprB"/>
    <property type="match status" value="11"/>
</dbReference>
<reference evidence="5 6" key="1">
    <citation type="submission" date="2019-08" db="EMBL/GenBank/DDBJ databases">
        <title>Genome of Phaeodactylibacter luteus.</title>
        <authorList>
            <person name="Bowman J.P."/>
        </authorList>
    </citation>
    <scope>NUCLEOTIDE SEQUENCE [LARGE SCALE GENOMIC DNA]</scope>
    <source>
        <strain evidence="5 6">KCTC 42180</strain>
    </source>
</reference>
<dbReference type="Gene3D" id="2.60.40.740">
    <property type="match status" value="10"/>
</dbReference>
<keyword evidence="1" id="KW-0472">Membrane</keyword>
<dbReference type="GO" id="GO:0016020">
    <property type="term" value="C:membrane"/>
    <property type="evidence" value="ECO:0007669"/>
    <property type="project" value="UniProtKB-UniRule"/>
</dbReference>
<dbReference type="InterPro" id="IPR036737">
    <property type="entry name" value="OmpA-like_sf"/>
</dbReference>
<dbReference type="RefSeq" id="WP_147169140.1">
    <property type="nucleotide sequence ID" value="NZ_VOOR01000057.1"/>
</dbReference>
<dbReference type="InterPro" id="IPR015943">
    <property type="entry name" value="WD40/YVTN_repeat-like_dom_sf"/>
</dbReference>
<evidence type="ECO:0000256" key="3">
    <source>
        <dbReference type="SAM" id="SignalP"/>
    </source>
</evidence>
<dbReference type="CDD" id="cd07185">
    <property type="entry name" value="OmpA_C-like"/>
    <property type="match status" value="1"/>
</dbReference>
<dbReference type="SUPFAM" id="SSF103088">
    <property type="entry name" value="OmpA-like"/>
    <property type="match status" value="1"/>
</dbReference>
<evidence type="ECO:0000313" key="6">
    <source>
        <dbReference type="Proteomes" id="UP000321580"/>
    </source>
</evidence>
<dbReference type="PANTHER" id="PTHR30329:SF21">
    <property type="entry name" value="LIPOPROTEIN YIAD-RELATED"/>
    <property type="match status" value="1"/>
</dbReference>
<dbReference type="SUPFAM" id="SSF63829">
    <property type="entry name" value="Calcium-dependent phosphotriesterase"/>
    <property type="match status" value="1"/>
</dbReference>
<evidence type="ECO:0000259" key="4">
    <source>
        <dbReference type="PROSITE" id="PS51123"/>
    </source>
</evidence>
<protein>
    <submittedName>
        <fullName evidence="5">OmpA family protein</fullName>
    </submittedName>
</protein>
<feature type="chain" id="PRO_5022789790" evidence="3">
    <location>
        <begin position="21"/>
        <end position="1492"/>
    </location>
</feature>
<dbReference type="Gene3D" id="3.30.1330.60">
    <property type="entry name" value="OmpA-like domain"/>
    <property type="match status" value="1"/>
</dbReference>
<keyword evidence="3" id="KW-0732">Signal</keyword>
<dbReference type="Pfam" id="PF00691">
    <property type="entry name" value="OmpA"/>
    <property type="match status" value="1"/>
</dbReference>
<evidence type="ECO:0000256" key="1">
    <source>
        <dbReference type="PROSITE-ProRule" id="PRU00473"/>
    </source>
</evidence>
<feature type="region of interest" description="Disordered" evidence="2">
    <location>
        <begin position="546"/>
        <end position="574"/>
    </location>
</feature>
<name>A0A5C6RH76_9BACT</name>
<dbReference type="PANTHER" id="PTHR30329">
    <property type="entry name" value="STATOR ELEMENT OF FLAGELLAR MOTOR COMPLEX"/>
    <property type="match status" value="1"/>
</dbReference>
<evidence type="ECO:0000256" key="2">
    <source>
        <dbReference type="SAM" id="MobiDB-lite"/>
    </source>
</evidence>
<dbReference type="Gene3D" id="2.130.10.10">
    <property type="entry name" value="YVTN repeat-like/Quinoprotein amine dehydrogenase"/>
    <property type="match status" value="1"/>
</dbReference>
<dbReference type="PROSITE" id="PS51123">
    <property type="entry name" value="OMPA_2"/>
    <property type="match status" value="1"/>
</dbReference>
<dbReference type="OrthoDB" id="9805017at2"/>
<accession>A0A5C6RH76</accession>
<dbReference type="InterPro" id="IPR025667">
    <property type="entry name" value="SprB_repeat"/>
</dbReference>
<dbReference type="Proteomes" id="UP000321580">
    <property type="component" value="Unassembled WGS sequence"/>
</dbReference>
<dbReference type="EMBL" id="VOOR01000057">
    <property type="protein sequence ID" value="TXB61487.1"/>
    <property type="molecule type" value="Genomic_DNA"/>
</dbReference>
<feature type="signal peptide" evidence="3">
    <location>
        <begin position="1"/>
        <end position="20"/>
    </location>
</feature>
<proteinExistence type="predicted"/>
<dbReference type="InterPro" id="IPR011110">
    <property type="entry name" value="Reg_prop"/>
</dbReference>
<sequence>MSKLYSGLALALILTSLNLAGQSDLEVIRSTVLPWGSPVRNIFVDADNTKWATNGEGSRKVVSPTFGQPVGLGINEQGLFQFRGGNADVRWSKEELTAAIGNILDADNFITAAFYDEVGQDIWLGTSLTGAYRLKRNNGALAFQDQWSMDNTKLRSNYIHDIARDAKGRIWLATDDGALAGQPGKWDEIERGLIIESIAIGNGQVWLMGDGLVGKVNRRDTWELLDIPSGRVEGDMTDIALDGEGRLWIASRVISCYSPEDDSWQVFGGAEEYTSEFANQLVVDLDGAVWIGTEDKGLYVIQKGSSLVASVEMESPVTCNGNGADGALRVQVSGGTPPYTYEWSGSAAGENPKGLSPGTYKLTITDSKGKSREADISVPDRRISLTAEMVAPVSEGATEDGRAVVRAKGGMPPYSFAWDNGENQPQAMALAPGEHTVTVTDRLGCAKVGKVVIQAKTAALAAKIELVNELKCAGSQSAALKAVPQGGKPPYAFNWSLAGNEAAQLTGLGAGTYQVTITDAEGQTETVGYKVTAPEPLALSARALSTAAPGTTDGQAEASASGGTPPYSYQWETGGKQPTLEGLAPGAYALTVTDANNCKAQASVVIGEALLPLIVNISETQPVSCKDARDAVLEAAVDGGKPPYSYRWSHDALNDNRAEGVGAGTYELTVADAADQTATVSLEVTEPEKLKVTATVLSPASVNAADGVAEAMISGGTGDCQVRWTTGEAALRATQLPAGMATVQVTDERGCTSSATLEITEDILPLSAAVSVAEPIACAAGTGALRAEVKGGKPPFAYAWSDGSTGEAAAGLSAGAFSVSVTDAAGTEAVATFELSAPSALIATAEASRPASTNSSDGEAEASASGGTPPYAYAWGSGVSGPSASGLAPGRYEVTVSDANGCEAVAAVEVSENILPLSAAVSVAEPIACAAGTGALRAEVKGGKPPFAYAWSDGSTGEAAAGLSAGAFSVSVTDAAGTEAVATFELSAPSALIATAEASRPASTNSSDGEAQASASGGTPPYAYAWSSGVSGASASGLAPGRYEVTVSDANGCEAVAAVEVSENILPLSATVSVAEPIACAAGTGALRAEVKGGKPPFAYAWSDGSTGEAAAGLSAGAFSVSVTDAAGTEAVATFELSAPSALIATAEASRPASTNSSDGEAEASASGGTPPYAYAWSSGVSGASASGLAPGRYEVTVSDANGCEAVAAVEVSENILPLSAAVSVAEPIACAAGTGALRAEVKGGKPPFAYAWSDGSTGEAAAGLQPGSYTVSVADVAGNEAIVSFELTAPTPLSAEMERVEPAFSDTSEDGKAAVAASGGTPPYTYAWSSGATTAEATDLGLGKYTVTVADANSCKVEVAFEISERVIKELSGAVRSGQTIQMQKLQFEADSTRLTDEVKPLLNEIHLFLKDNPSIVVEIGGHTNNLPPDEYCDQLSTARARAVAEFLVGKGIEAERVFYKGYGKRKPLFSNRTEDGRRRNQRVEIKILRL</sequence>
<comment type="caution">
    <text evidence="5">The sequence shown here is derived from an EMBL/GenBank/DDBJ whole genome shotgun (WGS) entry which is preliminary data.</text>
</comment>
<dbReference type="Pfam" id="PF07494">
    <property type="entry name" value="Reg_prop"/>
    <property type="match status" value="1"/>
</dbReference>
<organism evidence="5 6">
    <name type="scientific">Phaeodactylibacter luteus</name>
    <dbReference type="NCBI Taxonomy" id="1564516"/>
    <lineage>
        <taxon>Bacteria</taxon>
        <taxon>Pseudomonadati</taxon>
        <taxon>Bacteroidota</taxon>
        <taxon>Saprospiria</taxon>
        <taxon>Saprospirales</taxon>
        <taxon>Haliscomenobacteraceae</taxon>
        <taxon>Phaeodactylibacter</taxon>
    </lineage>
</organism>
<keyword evidence="6" id="KW-1185">Reference proteome</keyword>
<feature type="domain" description="OmpA-like" evidence="4">
    <location>
        <begin position="1376"/>
        <end position="1492"/>
    </location>
</feature>
<dbReference type="InterPro" id="IPR006665">
    <property type="entry name" value="OmpA-like"/>
</dbReference>